<evidence type="ECO:0000313" key="1">
    <source>
        <dbReference type="EMBL" id="AWN35751.1"/>
    </source>
</evidence>
<name>A0A2U8VQP8_9HYPH</name>
<keyword evidence="2" id="KW-1185">Reference proteome</keyword>
<evidence type="ECO:0000313" key="2">
    <source>
        <dbReference type="Proteomes" id="UP000246058"/>
    </source>
</evidence>
<reference evidence="1 2" key="1">
    <citation type="submission" date="2018-05" db="EMBL/GenBank/DDBJ databases">
        <title>Complete Genome Sequence of Methylobacterium sp. 17Sr1-43.</title>
        <authorList>
            <person name="Srinivasan S."/>
        </authorList>
    </citation>
    <scope>NUCLEOTIDE SEQUENCE [LARGE SCALE GENOMIC DNA]</scope>
    <source>
        <strain evidence="1 2">17Sr1-43</strain>
    </source>
</reference>
<organism evidence="1 2">
    <name type="scientific">Methylobacterium radiodurans</name>
    <dbReference type="NCBI Taxonomy" id="2202828"/>
    <lineage>
        <taxon>Bacteria</taxon>
        <taxon>Pseudomonadati</taxon>
        <taxon>Pseudomonadota</taxon>
        <taxon>Alphaproteobacteria</taxon>
        <taxon>Hyphomicrobiales</taxon>
        <taxon>Methylobacteriaceae</taxon>
        <taxon>Methylobacterium</taxon>
    </lineage>
</organism>
<gene>
    <name evidence="1" type="ORF">DK427_08340</name>
</gene>
<dbReference type="KEGG" id="meti:DK427_08340"/>
<dbReference type="AlphaFoldDB" id="A0A2U8VQP8"/>
<dbReference type="OrthoDB" id="8005479at2"/>
<dbReference type="RefSeq" id="WP_109950866.1">
    <property type="nucleotide sequence ID" value="NZ_CP029551.1"/>
</dbReference>
<proteinExistence type="predicted"/>
<protein>
    <submittedName>
        <fullName evidence="1">Uncharacterized protein</fullName>
    </submittedName>
</protein>
<sequence length="85" mass="8925">MSVGDRYGAQTFVLDRKGQLGEGRTYACKDADEARRIASARVAGGYAAGAAAFMRRGGGEFDEGETVTFEVYGAVPPGVEDAVPF</sequence>
<dbReference type="EMBL" id="CP029551">
    <property type="protein sequence ID" value="AWN35751.1"/>
    <property type="molecule type" value="Genomic_DNA"/>
</dbReference>
<dbReference type="Proteomes" id="UP000246058">
    <property type="component" value="Chromosome"/>
</dbReference>
<accession>A0A2U8VQP8</accession>